<accession>A0A7S0ASE3</accession>
<reference evidence="2" key="1">
    <citation type="submission" date="2021-01" db="EMBL/GenBank/DDBJ databases">
        <authorList>
            <person name="Corre E."/>
            <person name="Pelletier E."/>
            <person name="Niang G."/>
            <person name="Scheremetjew M."/>
            <person name="Finn R."/>
            <person name="Kale V."/>
            <person name="Holt S."/>
            <person name="Cochrane G."/>
            <person name="Meng A."/>
            <person name="Brown T."/>
            <person name="Cohen L."/>
        </authorList>
    </citation>
    <scope>NUCLEOTIDE SEQUENCE</scope>
    <source>
        <strain evidence="2">CCMP3303</strain>
    </source>
</reference>
<gene>
    <name evidence="2" type="ORF">MPOL1434_LOCUS7298</name>
</gene>
<evidence type="ECO:0000256" key="1">
    <source>
        <dbReference type="SAM" id="Phobius"/>
    </source>
</evidence>
<keyword evidence="1" id="KW-0812">Transmembrane</keyword>
<organism evidence="2">
    <name type="scientific">Minutocellus polymorphus</name>
    <dbReference type="NCBI Taxonomy" id="265543"/>
    <lineage>
        <taxon>Eukaryota</taxon>
        <taxon>Sar</taxon>
        <taxon>Stramenopiles</taxon>
        <taxon>Ochrophyta</taxon>
        <taxon>Bacillariophyta</taxon>
        <taxon>Mediophyceae</taxon>
        <taxon>Cymatosirophycidae</taxon>
        <taxon>Cymatosirales</taxon>
        <taxon>Cymatosiraceae</taxon>
        <taxon>Minutocellus</taxon>
    </lineage>
</organism>
<keyword evidence="1" id="KW-1133">Transmembrane helix</keyword>
<dbReference type="AlphaFoldDB" id="A0A7S0ASE3"/>
<sequence>MEMPDSDPKGVVLARVRYLLENENINDKGKHCNSVLPPYHIFNANSECIAVWVKTGRFSTLQAAIFLHSTALGQVKSAATLSLFVASQTVPVTTTASAGGVLGWFGMTTTTTAMVPMLSASPWLIPALATYGLTAVGTPYLILMKAKGKWEESTTRLNDGFWGEWAGPEVYVDAIKGWSGISCEDD</sequence>
<feature type="transmembrane region" description="Helical" evidence="1">
    <location>
        <begin position="123"/>
        <end position="143"/>
    </location>
</feature>
<evidence type="ECO:0000313" key="2">
    <source>
        <dbReference type="EMBL" id="CAD8373117.1"/>
    </source>
</evidence>
<dbReference type="EMBL" id="HBEJ01012456">
    <property type="protein sequence ID" value="CAD8373117.1"/>
    <property type="molecule type" value="Transcribed_RNA"/>
</dbReference>
<name>A0A7S0ASE3_9STRA</name>
<protein>
    <submittedName>
        <fullName evidence="2">Uncharacterized protein</fullName>
    </submittedName>
</protein>
<keyword evidence="1" id="KW-0472">Membrane</keyword>
<proteinExistence type="predicted"/>